<evidence type="ECO:0000313" key="1">
    <source>
        <dbReference type="EMBL" id="BES80788.1"/>
    </source>
</evidence>
<protein>
    <submittedName>
        <fullName evidence="1">Uncharacterized protein</fullName>
    </submittedName>
</protein>
<reference evidence="1 2" key="1">
    <citation type="submission" date="2023-09" db="EMBL/GenBank/DDBJ databases">
        <title>Pyrofollis japonicus gen. nov. sp. nov., a novel member of the family Pyrodictiaceae isolated from the Iheya North hydrothermal field.</title>
        <authorList>
            <person name="Miyazaki U."/>
            <person name="Sanari M."/>
            <person name="Tame A."/>
            <person name="Kitajima M."/>
            <person name="Okamoto A."/>
            <person name="Sawayama S."/>
            <person name="Miyazaki J."/>
            <person name="Takai K."/>
            <person name="Nakagawa S."/>
        </authorList>
    </citation>
    <scope>NUCLEOTIDE SEQUENCE [LARGE SCALE GENOMIC DNA]</scope>
    <source>
        <strain evidence="1 2">AV2</strain>
    </source>
</reference>
<evidence type="ECO:0000313" key="2">
    <source>
        <dbReference type="Proteomes" id="UP001341135"/>
    </source>
</evidence>
<sequence length="46" mass="4963">MLQNAYLNAADLMAVVDDHGCGRLMLLANWTIGMALGERASLVEVD</sequence>
<dbReference type="Proteomes" id="UP001341135">
    <property type="component" value="Chromosome"/>
</dbReference>
<organism evidence="1 2">
    <name type="scientific">Pyrodictium abyssi</name>
    <dbReference type="NCBI Taxonomy" id="54256"/>
    <lineage>
        <taxon>Archaea</taxon>
        <taxon>Thermoproteota</taxon>
        <taxon>Thermoprotei</taxon>
        <taxon>Desulfurococcales</taxon>
        <taxon>Pyrodictiaceae</taxon>
        <taxon>Pyrodictium</taxon>
    </lineage>
</organism>
<dbReference type="GeneID" id="89288384"/>
<accession>A0ABM8IX90</accession>
<proteinExistence type="predicted"/>
<keyword evidence="2" id="KW-1185">Reference proteome</keyword>
<dbReference type="EMBL" id="AP028907">
    <property type="protein sequence ID" value="BES80788.1"/>
    <property type="molecule type" value="Genomic_DNA"/>
</dbReference>
<name>A0ABM8IX90_9CREN</name>
<dbReference type="RefSeq" id="WP_338251315.1">
    <property type="nucleotide sequence ID" value="NZ_AP028907.1"/>
</dbReference>
<gene>
    <name evidence="1" type="ORF">PABY_03550</name>
</gene>